<dbReference type="InterPro" id="IPR000014">
    <property type="entry name" value="PAS"/>
</dbReference>
<evidence type="ECO:0000259" key="5">
    <source>
        <dbReference type="Pfam" id="PF13426"/>
    </source>
</evidence>
<dbReference type="Gene3D" id="3.30.450.20">
    <property type="entry name" value="PAS domain"/>
    <property type="match status" value="1"/>
</dbReference>
<feature type="region of interest" description="Disordered" evidence="4">
    <location>
        <begin position="483"/>
        <end position="542"/>
    </location>
</feature>
<accession>A0A6A6BZT7</accession>
<evidence type="ECO:0000256" key="4">
    <source>
        <dbReference type="SAM" id="MobiDB-lite"/>
    </source>
</evidence>
<dbReference type="OrthoDB" id="447251at2759"/>
<dbReference type="AlphaFoldDB" id="A0A6A6BZT7"/>
<dbReference type="SUPFAM" id="SSF55785">
    <property type="entry name" value="PYP-like sensor domain (PAS domain)"/>
    <property type="match status" value="1"/>
</dbReference>
<feature type="compositionally biased region" description="Basic residues" evidence="4">
    <location>
        <begin position="689"/>
        <end position="700"/>
    </location>
</feature>
<evidence type="ECO:0000313" key="7">
    <source>
        <dbReference type="Proteomes" id="UP000799537"/>
    </source>
</evidence>
<feature type="region of interest" description="Disordered" evidence="4">
    <location>
        <begin position="657"/>
        <end position="700"/>
    </location>
</feature>
<proteinExistence type="predicted"/>
<feature type="compositionally biased region" description="Polar residues" evidence="4">
    <location>
        <begin position="98"/>
        <end position="118"/>
    </location>
</feature>
<evidence type="ECO:0000256" key="3">
    <source>
        <dbReference type="ARBA" id="ARBA00022991"/>
    </source>
</evidence>
<feature type="region of interest" description="Disordered" evidence="4">
    <location>
        <begin position="1"/>
        <end position="123"/>
    </location>
</feature>
<organism evidence="6 7">
    <name type="scientific">Zasmidium cellare ATCC 36951</name>
    <dbReference type="NCBI Taxonomy" id="1080233"/>
    <lineage>
        <taxon>Eukaryota</taxon>
        <taxon>Fungi</taxon>
        <taxon>Dikarya</taxon>
        <taxon>Ascomycota</taxon>
        <taxon>Pezizomycotina</taxon>
        <taxon>Dothideomycetes</taxon>
        <taxon>Dothideomycetidae</taxon>
        <taxon>Mycosphaerellales</taxon>
        <taxon>Mycosphaerellaceae</taxon>
        <taxon>Zasmidium</taxon>
    </lineage>
</organism>
<feature type="compositionally biased region" description="Low complexity" evidence="4">
    <location>
        <begin position="659"/>
        <end position="676"/>
    </location>
</feature>
<gene>
    <name evidence="6" type="ORF">M409DRAFT_70658</name>
</gene>
<dbReference type="GO" id="GO:0005634">
    <property type="term" value="C:nucleus"/>
    <property type="evidence" value="ECO:0007669"/>
    <property type="project" value="TreeGrafter"/>
</dbReference>
<dbReference type="PANTHER" id="PTHR47429:SF9">
    <property type="entry name" value="PAS DOMAIN-CONTAINING PROTEIN"/>
    <property type="match status" value="1"/>
</dbReference>
<feature type="domain" description="PAS" evidence="5">
    <location>
        <begin position="322"/>
        <end position="418"/>
    </location>
</feature>
<sequence length="700" mass="78143">MTALPPSMDPPTDPLPSRPFPQRVSSVNREAVVYNQEPSRDKKMPRPNDFLQQNGHASEKAVNDEFGPFDEKLLHPRGGVPDSPILGRLRSADPPPASQTGQIWSLGPGSTASSSNKPSKLDSEALAQLQVPSADRSDVLETELNVVDDPNSWDVINPNTRTAREWDQQLYSLERRAEELYSADHLHVILEDTEFHTKFSSFLRNYRPWRLPLLAYYWDALKALRALEYHNSLTRLLSQKTPPGLHIGGIHPPGLTNNTQLREAAQAAFDELLREDLHWYIANTYIDIVRAVMQSRITGTLPAPLREASHGLAEVFCITDPTRQDNPIILASPAFTRHSGCNMDYILGRNCRFMQGPGTTVDSCQRFAESMKERRDHSEIFVNYRRDGSPFLALVMNAQLLDSDGNMRYYLGAQVDVSGLLKNCSGMDSLVKLIEHGSHHDRRNQNLSSTDPATDIQPLSQMLSGSELDTIGKYGGVLHKSVEDQELQSKTPRKTAFTPNRVILADGSDDSDQGEIMSSRPQQQQQQQQSNEANGETHPAGIPPQEINLSLVYKNYLIIRPVPSLRVLFASPTLRLPGMVQSHFLHHIGGDRMRSDLNTSFQDAQVVTARVRWLSSPNEEGEGEGAWRWIHCTPLMHHTGNVGLWMVVMVLPSNDEAAGSVTSSKSSRSRSQMGQGRSDDGSSVQSHVVRAKPRYTRPVR</sequence>
<feature type="compositionally biased region" description="Pro residues" evidence="4">
    <location>
        <begin position="7"/>
        <end position="19"/>
    </location>
</feature>
<keyword evidence="7" id="KW-1185">Reference proteome</keyword>
<reference evidence="6" key="1">
    <citation type="journal article" date="2020" name="Stud. Mycol.">
        <title>101 Dothideomycetes genomes: a test case for predicting lifestyles and emergence of pathogens.</title>
        <authorList>
            <person name="Haridas S."/>
            <person name="Albert R."/>
            <person name="Binder M."/>
            <person name="Bloem J."/>
            <person name="Labutti K."/>
            <person name="Salamov A."/>
            <person name="Andreopoulos B."/>
            <person name="Baker S."/>
            <person name="Barry K."/>
            <person name="Bills G."/>
            <person name="Bluhm B."/>
            <person name="Cannon C."/>
            <person name="Castanera R."/>
            <person name="Culley D."/>
            <person name="Daum C."/>
            <person name="Ezra D."/>
            <person name="Gonzalez J."/>
            <person name="Henrissat B."/>
            <person name="Kuo A."/>
            <person name="Liang C."/>
            <person name="Lipzen A."/>
            <person name="Lutzoni F."/>
            <person name="Magnuson J."/>
            <person name="Mondo S."/>
            <person name="Nolan M."/>
            <person name="Ohm R."/>
            <person name="Pangilinan J."/>
            <person name="Park H.-J."/>
            <person name="Ramirez L."/>
            <person name="Alfaro M."/>
            <person name="Sun H."/>
            <person name="Tritt A."/>
            <person name="Yoshinaga Y."/>
            <person name="Zwiers L.-H."/>
            <person name="Turgeon B."/>
            <person name="Goodwin S."/>
            <person name="Spatafora J."/>
            <person name="Crous P."/>
            <person name="Grigoriev I."/>
        </authorList>
    </citation>
    <scope>NUCLEOTIDE SEQUENCE</scope>
    <source>
        <strain evidence="6">ATCC 36951</strain>
    </source>
</reference>
<dbReference type="Pfam" id="PF13426">
    <property type="entry name" value="PAS_9"/>
    <property type="match status" value="1"/>
</dbReference>
<dbReference type="PANTHER" id="PTHR47429">
    <property type="entry name" value="PROTEIN TWIN LOV 1"/>
    <property type="match status" value="1"/>
</dbReference>
<evidence type="ECO:0000256" key="1">
    <source>
        <dbReference type="ARBA" id="ARBA00022630"/>
    </source>
</evidence>
<keyword evidence="1" id="KW-0285">Flavoprotein</keyword>
<dbReference type="InterPro" id="IPR035965">
    <property type="entry name" value="PAS-like_dom_sf"/>
</dbReference>
<dbReference type="GeneID" id="54572108"/>
<dbReference type="RefSeq" id="XP_033661022.1">
    <property type="nucleotide sequence ID" value="XM_033818836.1"/>
</dbReference>
<evidence type="ECO:0000313" key="6">
    <source>
        <dbReference type="EMBL" id="KAF2160133.1"/>
    </source>
</evidence>
<dbReference type="EMBL" id="ML993629">
    <property type="protein sequence ID" value="KAF2160133.1"/>
    <property type="molecule type" value="Genomic_DNA"/>
</dbReference>
<evidence type="ECO:0000256" key="2">
    <source>
        <dbReference type="ARBA" id="ARBA00022643"/>
    </source>
</evidence>
<keyword evidence="2" id="KW-0288">FMN</keyword>
<protein>
    <recommendedName>
        <fullName evidence="5">PAS domain-containing protein</fullName>
    </recommendedName>
</protein>
<dbReference type="Proteomes" id="UP000799537">
    <property type="component" value="Unassembled WGS sequence"/>
</dbReference>
<keyword evidence="3" id="KW-0157">Chromophore</keyword>
<feature type="compositionally biased region" description="Basic and acidic residues" evidence="4">
    <location>
        <begin position="57"/>
        <end position="74"/>
    </location>
</feature>
<name>A0A6A6BZT7_ZASCE</name>